<evidence type="ECO:0000313" key="2">
    <source>
        <dbReference type="EMBL" id="TMV02598.1"/>
    </source>
</evidence>
<keyword evidence="3" id="KW-1185">Reference proteome</keyword>
<sequence length="125" mass="13494">MAGKRKAGLGDDFDVPVTSDVQDRAAAARAIAQQANASGGLAGFKDREPPKSPAEAPAPQPDESVEKRKPGRPAGSTKTKREQFNFRLEVNLKKRLEDHIKVAGGGFVTAYMEKLVQEHLDQLGK</sequence>
<dbReference type="EMBL" id="VCPD01000012">
    <property type="protein sequence ID" value="TMV02598.1"/>
    <property type="molecule type" value="Genomic_DNA"/>
</dbReference>
<protein>
    <recommendedName>
        <fullName evidence="4">DUF3408 domain-containing protein</fullName>
    </recommendedName>
</protein>
<gene>
    <name evidence="2" type="ORF">FGK63_20435</name>
</gene>
<organism evidence="2 3">
    <name type="scientific">Ruegeria sediminis</name>
    <dbReference type="NCBI Taxonomy" id="2583820"/>
    <lineage>
        <taxon>Bacteria</taxon>
        <taxon>Pseudomonadati</taxon>
        <taxon>Pseudomonadota</taxon>
        <taxon>Alphaproteobacteria</taxon>
        <taxon>Rhodobacterales</taxon>
        <taxon>Roseobacteraceae</taxon>
        <taxon>Ruegeria</taxon>
    </lineage>
</organism>
<evidence type="ECO:0008006" key="4">
    <source>
        <dbReference type="Google" id="ProtNLM"/>
    </source>
</evidence>
<dbReference type="Proteomes" id="UP001193035">
    <property type="component" value="Unassembled WGS sequence"/>
</dbReference>
<evidence type="ECO:0000256" key="1">
    <source>
        <dbReference type="SAM" id="MobiDB-lite"/>
    </source>
</evidence>
<feature type="region of interest" description="Disordered" evidence="1">
    <location>
        <begin position="37"/>
        <end position="82"/>
    </location>
</feature>
<proteinExistence type="predicted"/>
<accession>A0ABY2WS23</accession>
<comment type="caution">
    <text evidence="2">The sequence shown here is derived from an EMBL/GenBank/DDBJ whole genome shotgun (WGS) entry which is preliminary data.</text>
</comment>
<reference evidence="2 3" key="1">
    <citation type="submission" date="2019-05" db="EMBL/GenBank/DDBJ databases">
        <title>Ruegeria sp. nov., isolated from tidal flat.</title>
        <authorList>
            <person name="Kim W."/>
        </authorList>
    </citation>
    <scope>NUCLEOTIDE SEQUENCE [LARGE SCALE GENOMIC DNA]</scope>
    <source>
        <strain evidence="2 3">CAU 1488</strain>
    </source>
</reference>
<name>A0ABY2WS23_9RHOB</name>
<evidence type="ECO:0000313" key="3">
    <source>
        <dbReference type="Proteomes" id="UP001193035"/>
    </source>
</evidence>
<dbReference type="RefSeq" id="WP_138845782.1">
    <property type="nucleotide sequence ID" value="NZ_VCPD01000012.1"/>
</dbReference>